<proteinExistence type="predicted"/>
<sequence length="623" mass="71703">MLLEKELKERKPCSGVKSDIPVKKRGKRIVVLLFLIFCCISLIASVAIFDESSNNNSVEIPMMSVQSQSQVKQKEEIFNDKAIQEEKRLWDRELQQEQILQSRFAGLFIGTAMFNESLRTQLEDIPQCRVLGKPFLDYLHKYLLFHYYTPFKEDNASRLIYSCESHKKGHLCGGMGDRFRGIITAFWLALLSRRRFELYHPTPVPFQKFMPPYLVNYIPSLRNNASRRQGIIPDEQSPKKYRESLSTLITAAPINFHLMRIERHKTYVLHQKNANNWKLERPVYGSNEWWRPRYVVEDIRIQSNSAGIDGYLYKDHELYELKKRILGLEECNISCYYGCLSHILFQPDDRIWDAAVQVLRESKDKNLLASLSSGRKVKAGEVLPFVSLQVRMGGSWATGLHVPESVRTFPWSLPHYFAMTREVVSGEAWRRRPDLFPSNYQLANTFRQNNSVVLFVSSDSAKFVEEAKRLLGDNHSVRILSISGDSFQHTDTLNLADLRGQKSDATAEDARSRAYFLTLLNHYLLSIASHSIISQSGFSDTAFWRSRQVASAIFIEVQRQEAWQHHLRYRDIHNSTIGGSVKSSSGSSSRETTPVSRLVLHSAEVVSSRILHDLRAPPTPFYS</sequence>
<dbReference type="EMBL" id="NBCO01000009">
    <property type="protein sequence ID" value="ORC90093.1"/>
    <property type="molecule type" value="Genomic_DNA"/>
</dbReference>
<keyword evidence="1" id="KW-0812">Transmembrane</keyword>
<name>A0A1X0P034_9TRYP</name>
<keyword evidence="1" id="KW-1133">Transmembrane helix</keyword>
<organism evidence="2 3">
    <name type="scientific">Trypanosoma theileri</name>
    <dbReference type="NCBI Taxonomy" id="67003"/>
    <lineage>
        <taxon>Eukaryota</taxon>
        <taxon>Discoba</taxon>
        <taxon>Euglenozoa</taxon>
        <taxon>Kinetoplastea</taxon>
        <taxon>Metakinetoplastina</taxon>
        <taxon>Trypanosomatida</taxon>
        <taxon>Trypanosomatidae</taxon>
        <taxon>Trypanosoma</taxon>
    </lineage>
</organism>
<dbReference type="OrthoDB" id="246953at2759"/>
<dbReference type="AlphaFoldDB" id="A0A1X0P034"/>
<dbReference type="RefSeq" id="XP_028884159.1">
    <property type="nucleotide sequence ID" value="XM_029024382.1"/>
</dbReference>
<evidence type="ECO:0000313" key="2">
    <source>
        <dbReference type="EMBL" id="ORC90093.1"/>
    </source>
</evidence>
<dbReference type="Gene3D" id="3.40.50.11350">
    <property type="match status" value="1"/>
</dbReference>
<feature type="transmembrane region" description="Helical" evidence="1">
    <location>
        <begin position="29"/>
        <end position="49"/>
    </location>
</feature>
<gene>
    <name evidence="2" type="ORF">TM35_000091430</name>
</gene>
<reference evidence="2 3" key="1">
    <citation type="submission" date="2017-03" db="EMBL/GenBank/DDBJ databases">
        <title>An alternative strategy for trypanosome survival in the mammalian bloodstream revealed through genome and transcriptome analysis of the ubiquitous bovine parasite Trypanosoma (Megatrypanum) theileri.</title>
        <authorList>
            <person name="Kelly S."/>
            <person name="Ivens A."/>
            <person name="Mott A."/>
            <person name="O'Neill E."/>
            <person name="Emms D."/>
            <person name="Macleod O."/>
            <person name="Voorheis P."/>
            <person name="Matthews J."/>
            <person name="Matthews K."/>
            <person name="Carrington M."/>
        </authorList>
    </citation>
    <scope>NUCLEOTIDE SEQUENCE [LARGE SCALE GENOMIC DNA]</scope>
    <source>
        <strain evidence="2">Edinburgh</strain>
    </source>
</reference>
<accession>A0A1X0P034</accession>
<keyword evidence="1" id="KW-0472">Membrane</keyword>
<keyword evidence="3" id="KW-1185">Reference proteome</keyword>
<dbReference type="VEuPathDB" id="TriTrypDB:TM35_000091430"/>
<protein>
    <submittedName>
        <fullName evidence="2">Putative membrane-associated protein</fullName>
    </submittedName>
</protein>
<dbReference type="Proteomes" id="UP000192257">
    <property type="component" value="Unassembled WGS sequence"/>
</dbReference>
<comment type="caution">
    <text evidence="2">The sequence shown here is derived from an EMBL/GenBank/DDBJ whole genome shotgun (WGS) entry which is preliminary data.</text>
</comment>
<dbReference type="GeneID" id="39984162"/>
<evidence type="ECO:0000313" key="3">
    <source>
        <dbReference type="Proteomes" id="UP000192257"/>
    </source>
</evidence>
<evidence type="ECO:0000256" key="1">
    <source>
        <dbReference type="SAM" id="Phobius"/>
    </source>
</evidence>